<evidence type="ECO:0000313" key="2">
    <source>
        <dbReference type="EMBL" id="KAK4885673.1"/>
    </source>
</evidence>
<dbReference type="EMBL" id="JARPUR010000001">
    <property type="protein sequence ID" value="KAK4885673.1"/>
    <property type="molecule type" value="Genomic_DNA"/>
</dbReference>
<sequence length="168" mass="19342">MAQLPVKSGFVILTNFCCVCKISSNRPHHIFPKTRRSKNNNSELLLQQGRLLEAQIELDMPVTAVGSSIEDSFEPRTPALLRRERYHSNTVLDFSTPRRSSWRYIRVTCKLNEKLKQVHTLQNNILRLRKKIKSLSQLISHLHSKCLLSKEAERIIQTVAIGNLNDIL</sequence>
<proteinExistence type="predicted"/>
<organism evidence="2 3">
    <name type="scientific">Aquatica leii</name>
    <dbReference type="NCBI Taxonomy" id="1421715"/>
    <lineage>
        <taxon>Eukaryota</taxon>
        <taxon>Metazoa</taxon>
        <taxon>Ecdysozoa</taxon>
        <taxon>Arthropoda</taxon>
        <taxon>Hexapoda</taxon>
        <taxon>Insecta</taxon>
        <taxon>Pterygota</taxon>
        <taxon>Neoptera</taxon>
        <taxon>Endopterygota</taxon>
        <taxon>Coleoptera</taxon>
        <taxon>Polyphaga</taxon>
        <taxon>Elateriformia</taxon>
        <taxon>Elateroidea</taxon>
        <taxon>Lampyridae</taxon>
        <taxon>Luciolinae</taxon>
        <taxon>Aquatica</taxon>
    </lineage>
</organism>
<dbReference type="Proteomes" id="UP001353858">
    <property type="component" value="Unassembled WGS sequence"/>
</dbReference>
<protein>
    <submittedName>
        <fullName evidence="2">Uncharacterized protein</fullName>
    </submittedName>
</protein>
<evidence type="ECO:0000256" key="1">
    <source>
        <dbReference type="SAM" id="Coils"/>
    </source>
</evidence>
<keyword evidence="3" id="KW-1185">Reference proteome</keyword>
<name>A0AAN7SR27_9COLE</name>
<gene>
    <name evidence="2" type="ORF">RN001_001944</name>
</gene>
<accession>A0AAN7SR27</accession>
<feature type="coiled-coil region" evidence="1">
    <location>
        <begin position="111"/>
        <end position="138"/>
    </location>
</feature>
<reference evidence="3" key="1">
    <citation type="submission" date="2023-01" db="EMBL/GenBank/DDBJ databases">
        <title>Key to firefly adult light organ development and bioluminescence: homeobox transcription factors regulate luciferase expression and transportation to peroxisome.</title>
        <authorList>
            <person name="Fu X."/>
        </authorList>
    </citation>
    <scope>NUCLEOTIDE SEQUENCE [LARGE SCALE GENOMIC DNA]</scope>
</reference>
<keyword evidence="1" id="KW-0175">Coiled coil</keyword>
<dbReference type="AlphaFoldDB" id="A0AAN7SR27"/>
<evidence type="ECO:0000313" key="3">
    <source>
        <dbReference type="Proteomes" id="UP001353858"/>
    </source>
</evidence>
<comment type="caution">
    <text evidence="2">The sequence shown here is derived from an EMBL/GenBank/DDBJ whole genome shotgun (WGS) entry which is preliminary data.</text>
</comment>